<keyword evidence="6" id="KW-0472">Membrane</keyword>
<feature type="modified residue" description="FMN phosphoryl threonine" evidence="6">
    <location>
        <position position="181"/>
    </location>
</feature>
<proteinExistence type="inferred from homology"/>
<dbReference type="SMART" id="SM00900">
    <property type="entry name" value="FMN_bind"/>
    <property type="match status" value="1"/>
</dbReference>
<evidence type="ECO:0000256" key="1">
    <source>
        <dbReference type="ARBA" id="ARBA00022448"/>
    </source>
</evidence>
<gene>
    <name evidence="6" type="primary">rnfG</name>
    <name evidence="8" type="ORF">IAA08_05320</name>
</gene>
<evidence type="ECO:0000259" key="7">
    <source>
        <dbReference type="SMART" id="SM00900"/>
    </source>
</evidence>
<dbReference type="PIRSF" id="PIRSF006091">
    <property type="entry name" value="E_trnsport_RnfG"/>
    <property type="match status" value="1"/>
</dbReference>
<evidence type="ECO:0000313" key="8">
    <source>
        <dbReference type="EMBL" id="HIZ07339.1"/>
    </source>
</evidence>
<protein>
    <recommendedName>
        <fullName evidence="6">Ion-translocating oxidoreductase complex subunit G</fullName>
        <ecNumber evidence="6">7.-.-.-</ecNumber>
    </recommendedName>
    <alternativeName>
        <fullName evidence="6">Rnf electron transport complex subunit G</fullName>
    </alternativeName>
</protein>
<keyword evidence="5 6" id="KW-0249">Electron transport</keyword>
<evidence type="ECO:0000256" key="3">
    <source>
        <dbReference type="ARBA" id="ARBA00022630"/>
    </source>
</evidence>
<comment type="caution">
    <text evidence="8">The sequence shown here is derived from an EMBL/GenBank/DDBJ whole genome shotgun (WGS) entry which is preliminary data.</text>
</comment>
<accession>A0A9D2D2J7</accession>
<dbReference type="InterPro" id="IPR007329">
    <property type="entry name" value="FMN-bd"/>
</dbReference>
<dbReference type="EC" id="7.-.-.-" evidence="6"/>
<dbReference type="NCBIfam" id="TIGR01947">
    <property type="entry name" value="rnfG"/>
    <property type="match status" value="1"/>
</dbReference>
<keyword evidence="2 6" id="KW-0597">Phosphoprotein</keyword>
<evidence type="ECO:0000256" key="5">
    <source>
        <dbReference type="ARBA" id="ARBA00022982"/>
    </source>
</evidence>
<evidence type="ECO:0000256" key="2">
    <source>
        <dbReference type="ARBA" id="ARBA00022553"/>
    </source>
</evidence>
<dbReference type="Pfam" id="PF04205">
    <property type="entry name" value="FMN_bind"/>
    <property type="match status" value="1"/>
</dbReference>
<feature type="domain" description="FMN-binding" evidence="7">
    <location>
        <begin position="109"/>
        <end position="198"/>
    </location>
</feature>
<comment type="function">
    <text evidence="6">Part of a membrane-bound complex that couples electron transfer with translocation of ions across the membrane.</text>
</comment>
<dbReference type="PANTHER" id="PTHR36118:SF1">
    <property type="entry name" value="ION-TRANSLOCATING OXIDOREDUCTASE COMPLEX SUBUNIT G"/>
    <property type="match status" value="1"/>
</dbReference>
<comment type="subcellular location">
    <subcellularLocation>
        <location evidence="6">Cell membrane</location>
        <topology evidence="6">Single-pass membrane protein</topology>
    </subcellularLocation>
</comment>
<keyword evidence="6" id="KW-1133">Transmembrane helix</keyword>
<evidence type="ECO:0000256" key="6">
    <source>
        <dbReference type="HAMAP-Rule" id="MF_00479"/>
    </source>
</evidence>
<dbReference type="InterPro" id="IPR010209">
    <property type="entry name" value="Ion_transpt_RnfG/RsxG"/>
</dbReference>
<dbReference type="GO" id="GO:0022900">
    <property type="term" value="P:electron transport chain"/>
    <property type="evidence" value="ECO:0007669"/>
    <property type="project" value="UniProtKB-UniRule"/>
</dbReference>
<keyword evidence="3 6" id="KW-0285">Flavoprotein</keyword>
<comment type="cofactor">
    <cofactor evidence="6">
        <name>FMN</name>
        <dbReference type="ChEBI" id="CHEBI:58210"/>
    </cofactor>
</comment>
<evidence type="ECO:0000256" key="4">
    <source>
        <dbReference type="ARBA" id="ARBA00022643"/>
    </source>
</evidence>
<name>A0A9D2D2J7_9FIRM</name>
<dbReference type="AlphaFoldDB" id="A0A9D2D2J7"/>
<keyword evidence="1 6" id="KW-0813">Transport</keyword>
<sequence>MKGKIIKDALILLAITVIAGVGLGAVYNITKEPIAKVEYDTQQNAYRTVFKDAAEFVDIPGFSADDATKIAEESGVIEAGAVTIDGCVQAVGSDGTLLGYVITVTPHNGYSGDITFSLGVQLDGTLNGYSITSISETAGLGMKAQEEAFYSQFENKKVETFTVTKTGSTDDSQIDAISGATITSSAVTDGVNAGLAYYRDLLQTTGGELLNE</sequence>
<keyword evidence="6" id="KW-1003">Cell membrane</keyword>
<dbReference type="GO" id="GO:0009055">
    <property type="term" value="F:electron transfer activity"/>
    <property type="evidence" value="ECO:0007669"/>
    <property type="project" value="InterPro"/>
</dbReference>
<evidence type="ECO:0000313" key="9">
    <source>
        <dbReference type="Proteomes" id="UP000824024"/>
    </source>
</evidence>
<dbReference type="GO" id="GO:0010181">
    <property type="term" value="F:FMN binding"/>
    <property type="evidence" value="ECO:0007669"/>
    <property type="project" value="InterPro"/>
</dbReference>
<dbReference type="EMBL" id="DXCH01000147">
    <property type="protein sequence ID" value="HIZ07339.1"/>
    <property type="molecule type" value="Genomic_DNA"/>
</dbReference>
<reference evidence="8" key="2">
    <citation type="submission" date="2021-04" db="EMBL/GenBank/DDBJ databases">
        <authorList>
            <person name="Gilroy R."/>
        </authorList>
    </citation>
    <scope>NUCLEOTIDE SEQUENCE</scope>
    <source>
        <strain evidence="8">CHK192-9172</strain>
    </source>
</reference>
<dbReference type="HAMAP" id="MF_00479">
    <property type="entry name" value="RsxG_RnfG"/>
    <property type="match status" value="1"/>
</dbReference>
<dbReference type="Proteomes" id="UP000824024">
    <property type="component" value="Unassembled WGS sequence"/>
</dbReference>
<comment type="similarity">
    <text evidence="6">Belongs to the RnfG family.</text>
</comment>
<dbReference type="PANTHER" id="PTHR36118">
    <property type="entry name" value="ION-TRANSLOCATING OXIDOREDUCTASE COMPLEX SUBUNIT G"/>
    <property type="match status" value="1"/>
</dbReference>
<organism evidence="8 9">
    <name type="scientific">Candidatus Eubacterium avistercoris</name>
    <dbReference type="NCBI Taxonomy" id="2838567"/>
    <lineage>
        <taxon>Bacteria</taxon>
        <taxon>Bacillati</taxon>
        <taxon>Bacillota</taxon>
        <taxon>Clostridia</taxon>
        <taxon>Eubacteriales</taxon>
        <taxon>Eubacteriaceae</taxon>
        <taxon>Eubacterium</taxon>
    </lineage>
</organism>
<dbReference type="GO" id="GO:0005886">
    <property type="term" value="C:plasma membrane"/>
    <property type="evidence" value="ECO:0007669"/>
    <property type="project" value="UniProtKB-SubCell"/>
</dbReference>
<keyword evidence="6" id="KW-0812">Transmembrane</keyword>
<comment type="subunit">
    <text evidence="6">The complex is composed of six subunits: RnfA, RnfB, RnfC, RnfD, RnfE and RnfG.</text>
</comment>
<keyword evidence="6" id="KW-1278">Translocase</keyword>
<keyword evidence="4 6" id="KW-0288">FMN</keyword>
<reference evidence="8" key="1">
    <citation type="journal article" date="2021" name="PeerJ">
        <title>Extensive microbial diversity within the chicken gut microbiome revealed by metagenomics and culture.</title>
        <authorList>
            <person name="Gilroy R."/>
            <person name="Ravi A."/>
            <person name="Getino M."/>
            <person name="Pursley I."/>
            <person name="Horton D.L."/>
            <person name="Alikhan N.F."/>
            <person name="Baker D."/>
            <person name="Gharbi K."/>
            <person name="Hall N."/>
            <person name="Watson M."/>
            <person name="Adriaenssens E.M."/>
            <person name="Foster-Nyarko E."/>
            <person name="Jarju S."/>
            <person name="Secka A."/>
            <person name="Antonio M."/>
            <person name="Oren A."/>
            <person name="Chaudhuri R.R."/>
            <person name="La Ragione R."/>
            <person name="Hildebrand F."/>
            <person name="Pallen M.J."/>
        </authorList>
    </citation>
    <scope>NUCLEOTIDE SEQUENCE</scope>
    <source>
        <strain evidence="8">CHK192-9172</strain>
    </source>
</reference>